<accession>A0A0D6LPS9</accession>
<dbReference type="InterPro" id="IPR006689">
    <property type="entry name" value="Small_GTPase_ARF/SAR"/>
</dbReference>
<evidence type="ECO:0000256" key="5">
    <source>
        <dbReference type="ARBA" id="ARBA00039478"/>
    </source>
</evidence>
<keyword evidence="10" id="KW-1185">Reference proteome</keyword>
<name>A0A0D6LPS9_9BILA</name>
<feature type="binding site" evidence="7">
    <location>
        <position position="74"/>
    </location>
    <ligand>
        <name>Mg(2+)</name>
        <dbReference type="ChEBI" id="CHEBI:18420"/>
    </ligand>
</feature>
<dbReference type="SMART" id="SM00177">
    <property type="entry name" value="ARF"/>
    <property type="match status" value="1"/>
</dbReference>
<dbReference type="InterPro" id="IPR027417">
    <property type="entry name" value="P-loop_NTPase"/>
</dbReference>
<protein>
    <recommendedName>
        <fullName evidence="5">ADP-ribosylation factor-related protein 1</fullName>
    </recommendedName>
</protein>
<dbReference type="GO" id="GO:0006886">
    <property type="term" value="P:intracellular protein transport"/>
    <property type="evidence" value="ECO:0007669"/>
    <property type="project" value="TreeGrafter"/>
</dbReference>
<dbReference type="GO" id="GO:0046872">
    <property type="term" value="F:metal ion binding"/>
    <property type="evidence" value="ECO:0007669"/>
    <property type="project" value="UniProtKB-KW"/>
</dbReference>
<evidence type="ECO:0000313" key="10">
    <source>
        <dbReference type="Proteomes" id="UP000054495"/>
    </source>
</evidence>
<keyword evidence="7" id="KW-0479">Metal-binding</keyword>
<dbReference type="InterPro" id="IPR005225">
    <property type="entry name" value="Small_GTP-bd"/>
</dbReference>
<proteinExistence type="inferred from homology"/>
<gene>
    <name evidence="9" type="ORF">ANCCEY_07055</name>
</gene>
<evidence type="ECO:0000256" key="1">
    <source>
        <dbReference type="ARBA" id="ARBA00022741"/>
    </source>
</evidence>
<evidence type="ECO:0000256" key="7">
    <source>
        <dbReference type="PIRSR" id="PIRSR606689-2"/>
    </source>
</evidence>
<dbReference type="NCBIfam" id="TIGR00231">
    <property type="entry name" value="small_GTP"/>
    <property type="match status" value="1"/>
</dbReference>
<dbReference type="AlphaFoldDB" id="A0A0D6LPS9"/>
<dbReference type="Pfam" id="PF00025">
    <property type="entry name" value="Arf"/>
    <property type="match status" value="1"/>
</dbReference>
<organism evidence="9 10">
    <name type="scientific">Ancylostoma ceylanicum</name>
    <dbReference type="NCBI Taxonomy" id="53326"/>
    <lineage>
        <taxon>Eukaryota</taxon>
        <taxon>Metazoa</taxon>
        <taxon>Ecdysozoa</taxon>
        <taxon>Nematoda</taxon>
        <taxon>Chromadorea</taxon>
        <taxon>Rhabditida</taxon>
        <taxon>Rhabditina</taxon>
        <taxon>Rhabditomorpha</taxon>
        <taxon>Strongyloidea</taxon>
        <taxon>Ancylostomatidae</taxon>
        <taxon>Ancylostomatinae</taxon>
        <taxon>Ancylostoma</taxon>
    </lineage>
</organism>
<comment type="similarity">
    <text evidence="8">Belongs to the small GTPase superfamily. Arf family.</text>
</comment>
<reference evidence="9 10" key="1">
    <citation type="submission" date="2013-05" db="EMBL/GenBank/DDBJ databases">
        <title>Draft genome of the parasitic nematode Anyclostoma ceylanicum.</title>
        <authorList>
            <person name="Mitreva M."/>
        </authorList>
    </citation>
    <scope>NUCLEOTIDE SEQUENCE [LARGE SCALE GENOMIC DNA]</scope>
</reference>
<dbReference type="PROSITE" id="PS51417">
    <property type="entry name" value="ARF"/>
    <property type="match status" value="1"/>
</dbReference>
<dbReference type="PANTHER" id="PTHR45909">
    <property type="entry name" value="ADP-RIBOSYLATION FACTOR-RELATED PROTEIN 1"/>
    <property type="match status" value="1"/>
</dbReference>
<dbReference type="GO" id="GO:0043001">
    <property type="term" value="P:Golgi to plasma membrane protein transport"/>
    <property type="evidence" value="ECO:0007669"/>
    <property type="project" value="TreeGrafter"/>
</dbReference>
<evidence type="ECO:0000256" key="2">
    <source>
        <dbReference type="ARBA" id="ARBA00023134"/>
    </source>
</evidence>
<dbReference type="InterPro" id="IPR024156">
    <property type="entry name" value="Small_GTPase_ARF"/>
</dbReference>
<comment type="function">
    <text evidence="3">Trans-Golgi-associated GTPase that regulates protein sorting. Controls the targeting of ARL1 and its effector to the trans-Golgi. Required for the lipidation of chylomicrons in the intestine and required for VLDL lipidation in the liver.</text>
</comment>
<dbReference type="SMART" id="SM00175">
    <property type="entry name" value="RAB"/>
    <property type="match status" value="1"/>
</dbReference>
<evidence type="ECO:0000256" key="4">
    <source>
        <dbReference type="ARBA" id="ARBA00038765"/>
    </source>
</evidence>
<feature type="binding site" evidence="6">
    <location>
        <begin position="152"/>
        <end position="155"/>
    </location>
    <ligand>
        <name>GTP</name>
        <dbReference type="ChEBI" id="CHEBI:37565"/>
    </ligand>
</feature>
<dbReference type="GO" id="GO:0003924">
    <property type="term" value="F:GTPase activity"/>
    <property type="evidence" value="ECO:0007669"/>
    <property type="project" value="InterPro"/>
</dbReference>
<keyword evidence="1 6" id="KW-0547">Nucleotide-binding</keyword>
<feature type="binding site" evidence="6">
    <location>
        <position position="96"/>
    </location>
    <ligand>
        <name>GTP</name>
        <dbReference type="ChEBI" id="CHEBI:37565"/>
    </ligand>
</feature>
<evidence type="ECO:0000256" key="3">
    <source>
        <dbReference type="ARBA" id="ARBA00037377"/>
    </source>
</evidence>
<dbReference type="Proteomes" id="UP000054495">
    <property type="component" value="Unassembled WGS sequence"/>
</dbReference>
<keyword evidence="2 6" id="KW-0342">GTP-binding</keyword>
<dbReference type="GO" id="GO:0005794">
    <property type="term" value="C:Golgi apparatus"/>
    <property type="evidence" value="ECO:0007669"/>
    <property type="project" value="TreeGrafter"/>
</dbReference>
<evidence type="ECO:0000256" key="6">
    <source>
        <dbReference type="PIRSR" id="PIRSR606689-1"/>
    </source>
</evidence>
<dbReference type="GO" id="GO:0034067">
    <property type="term" value="P:protein localization to Golgi apparatus"/>
    <property type="evidence" value="ECO:0007669"/>
    <property type="project" value="TreeGrafter"/>
</dbReference>
<dbReference type="GO" id="GO:0005525">
    <property type="term" value="F:GTP binding"/>
    <property type="evidence" value="ECO:0007669"/>
    <property type="project" value="UniProtKB-KW"/>
</dbReference>
<dbReference type="SUPFAM" id="SSF52540">
    <property type="entry name" value="P-loop containing nucleoside triphosphate hydrolases"/>
    <property type="match status" value="1"/>
</dbReference>
<dbReference type="PRINTS" id="PR00328">
    <property type="entry name" value="SAR1GTPBP"/>
</dbReference>
<comment type="subunit">
    <text evidence="4">Interacts with SYS1.</text>
</comment>
<evidence type="ECO:0000256" key="8">
    <source>
        <dbReference type="RuleBase" id="RU003925"/>
    </source>
</evidence>
<dbReference type="PANTHER" id="PTHR45909:SF1">
    <property type="entry name" value="ADP-RIBOSYLATION FACTOR-RELATED PROTEIN 1"/>
    <property type="match status" value="1"/>
</dbReference>
<keyword evidence="7" id="KW-0460">Magnesium</keyword>
<evidence type="ECO:0000313" key="9">
    <source>
        <dbReference type="EMBL" id="EPB73869.1"/>
    </source>
</evidence>
<dbReference type="Gene3D" id="3.40.50.300">
    <property type="entry name" value="P-loop containing nucleotide triphosphate hydrolases"/>
    <property type="match status" value="1"/>
</dbReference>
<dbReference type="EMBL" id="KE124967">
    <property type="protein sequence ID" value="EPB73869.1"/>
    <property type="molecule type" value="Genomic_DNA"/>
</dbReference>
<sequence>MNGKRDWSRRRTRPWALSLVGGTSYHGVLWSHAVVSTSIRSSSRSQPLLTFLEQTKSHFVNGYGALNPARITSTVGLNIGKVEINNTCLNFWDLGGQEDLRTLWSSYYDEANAMIFVVDATRRDLFAEVASVFREVISNEYVQRMPILVAVNKSEIDGAAEAAEVRRILHDDQHIGDLAVLPVSALEGTNIDRCVRWIVRTLASAPLYL</sequence>